<organism evidence="1 2">
    <name type="scientific">Panagrolaimus sp. PS1159</name>
    <dbReference type="NCBI Taxonomy" id="55785"/>
    <lineage>
        <taxon>Eukaryota</taxon>
        <taxon>Metazoa</taxon>
        <taxon>Ecdysozoa</taxon>
        <taxon>Nematoda</taxon>
        <taxon>Chromadorea</taxon>
        <taxon>Rhabditida</taxon>
        <taxon>Tylenchina</taxon>
        <taxon>Panagrolaimomorpha</taxon>
        <taxon>Panagrolaimoidea</taxon>
        <taxon>Panagrolaimidae</taxon>
        <taxon>Panagrolaimus</taxon>
    </lineage>
</organism>
<sequence length="75" mass="7621">SPSQSRSGSRRPSTKAVATNNVSPGSTGYGRAPSTGASTKGRPIANSAGVRTSHLPTPVKRSNSAPRTAHQPKTP</sequence>
<evidence type="ECO:0000313" key="1">
    <source>
        <dbReference type="Proteomes" id="UP000887580"/>
    </source>
</evidence>
<proteinExistence type="predicted"/>
<protein>
    <submittedName>
        <fullName evidence="2">Uncharacterized protein</fullName>
    </submittedName>
</protein>
<accession>A0AC35GDV0</accession>
<reference evidence="2" key="1">
    <citation type="submission" date="2022-11" db="UniProtKB">
        <authorList>
            <consortium name="WormBaseParasite"/>
        </authorList>
    </citation>
    <scope>IDENTIFICATION</scope>
</reference>
<name>A0AC35GDV0_9BILA</name>
<dbReference type="Proteomes" id="UP000887580">
    <property type="component" value="Unplaced"/>
</dbReference>
<evidence type="ECO:0000313" key="2">
    <source>
        <dbReference type="WBParaSite" id="PS1159_v2.g4356.t1"/>
    </source>
</evidence>
<dbReference type="WBParaSite" id="PS1159_v2.g4356.t1">
    <property type="protein sequence ID" value="PS1159_v2.g4356.t1"/>
    <property type="gene ID" value="PS1159_v2.g4356"/>
</dbReference>